<evidence type="ECO:0000256" key="2">
    <source>
        <dbReference type="ARBA" id="ARBA00023043"/>
    </source>
</evidence>
<evidence type="ECO:0000256" key="1">
    <source>
        <dbReference type="ARBA" id="ARBA00022737"/>
    </source>
</evidence>
<reference evidence="4 5" key="1">
    <citation type="journal article" date="2018" name="MBio">
        <title>Comparative Genomics Reveals the Core Gene Toolbox for the Fungus-Insect Symbiosis.</title>
        <authorList>
            <person name="Wang Y."/>
            <person name="Stata M."/>
            <person name="Wang W."/>
            <person name="Stajich J.E."/>
            <person name="White M.M."/>
            <person name="Moncalvo J.M."/>
        </authorList>
    </citation>
    <scope>NUCLEOTIDE SEQUENCE [LARGE SCALE GENOMIC DNA]</scope>
    <source>
        <strain evidence="4 5">AUS-126-30</strain>
    </source>
</reference>
<comment type="caution">
    <text evidence="4">The sequence shown here is derived from an EMBL/GenBank/DDBJ whole genome shotgun (WGS) entry which is preliminary data.</text>
</comment>
<feature type="region of interest" description="Disordered" evidence="3">
    <location>
        <begin position="95"/>
        <end position="114"/>
    </location>
</feature>
<name>A0A2U1IVW5_SMIAN</name>
<dbReference type="EMBL" id="MBFU01001068">
    <property type="protein sequence ID" value="PVZ96943.1"/>
    <property type="molecule type" value="Genomic_DNA"/>
</dbReference>
<dbReference type="PANTHER" id="PTHR24188">
    <property type="entry name" value="ANKYRIN REPEAT PROTEIN"/>
    <property type="match status" value="1"/>
</dbReference>
<accession>A0A2U1IVW5</accession>
<dbReference type="Gene3D" id="1.25.40.20">
    <property type="entry name" value="Ankyrin repeat-containing domain"/>
    <property type="match status" value="1"/>
</dbReference>
<evidence type="ECO:0000313" key="4">
    <source>
        <dbReference type="EMBL" id="PVZ96943.1"/>
    </source>
</evidence>
<keyword evidence="5" id="KW-1185">Reference proteome</keyword>
<gene>
    <name evidence="4" type="ORF">BB558_007123</name>
</gene>
<keyword evidence="1" id="KW-0677">Repeat</keyword>
<dbReference type="SMART" id="SM00248">
    <property type="entry name" value="ANK"/>
    <property type="match status" value="3"/>
</dbReference>
<keyword evidence="2" id="KW-0040">ANK repeat</keyword>
<dbReference type="InterPro" id="IPR036770">
    <property type="entry name" value="Ankyrin_rpt-contain_sf"/>
</dbReference>
<feature type="non-terminal residue" evidence="4">
    <location>
        <position position="1"/>
    </location>
</feature>
<dbReference type="AlphaFoldDB" id="A0A2U1IVW5"/>
<protein>
    <submittedName>
        <fullName evidence="4">Uncharacterized protein</fullName>
    </submittedName>
</protein>
<dbReference type="SUPFAM" id="SSF48403">
    <property type="entry name" value="Ankyrin repeat"/>
    <property type="match status" value="1"/>
</dbReference>
<proteinExistence type="predicted"/>
<dbReference type="InterPro" id="IPR002110">
    <property type="entry name" value="Ankyrin_rpt"/>
</dbReference>
<organism evidence="4 5">
    <name type="scientific">Smittium angustum</name>
    <dbReference type="NCBI Taxonomy" id="133377"/>
    <lineage>
        <taxon>Eukaryota</taxon>
        <taxon>Fungi</taxon>
        <taxon>Fungi incertae sedis</taxon>
        <taxon>Zoopagomycota</taxon>
        <taxon>Kickxellomycotina</taxon>
        <taxon>Harpellomycetes</taxon>
        <taxon>Harpellales</taxon>
        <taxon>Legeriomycetaceae</taxon>
        <taxon>Smittium</taxon>
    </lineage>
</organism>
<dbReference type="Pfam" id="PF12796">
    <property type="entry name" value="Ank_2"/>
    <property type="match status" value="1"/>
</dbReference>
<evidence type="ECO:0000313" key="5">
    <source>
        <dbReference type="Proteomes" id="UP000245591"/>
    </source>
</evidence>
<dbReference type="Proteomes" id="UP000245591">
    <property type="component" value="Unassembled WGS sequence"/>
</dbReference>
<evidence type="ECO:0000256" key="3">
    <source>
        <dbReference type="SAM" id="MobiDB-lite"/>
    </source>
</evidence>
<sequence length="114" mass="12588">SGADINANNQYAFILACRNGYFGIVQYLTKNGSDTRIDNDYALRVASEYGSLTIVNYLVKNKTDIHANGGDAWNWASVNGHIGVIKYLGDLGLSNYSPKPISRKQPSRRLSSWS</sequence>
<dbReference type="PANTHER" id="PTHR24188:SF29">
    <property type="entry name" value="GH09064P"/>
    <property type="match status" value="1"/>
</dbReference>